<dbReference type="GO" id="GO:0006235">
    <property type="term" value="P:dTTP biosynthetic process"/>
    <property type="evidence" value="ECO:0007669"/>
    <property type="project" value="UniProtKB-UniRule"/>
</dbReference>
<keyword evidence="5 11" id="KW-0545">Nucleotide biosynthesis</keyword>
<feature type="domain" description="Thymidylate kinase-like" evidence="12">
    <location>
        <begin position="225"/>
        <end position="411"/>
    </location>
</feature>
<evidence type="ECO:0000256" key="4">
    <source>
        <dbReference type="ARBA" id="ARBA00022679"/>
    </source>
</evidence>
<dbReference type="InterPro" id="IPR018095">
    <property type="entry name" value="Thymidylate_kin_CS"/>
</dbReference>
<dbReference type="CDD" id="cd01672">
    <property type="entry name" value="TMPK"/>
    <property type="match status" value="1"/>
</dbReference>
<feature type="binding site" evidence="11">
    <location>
        <begin position="227"/>
        <end position="234"/>
    </location>
    <ligand>
        <name>ATP</name>
        <dbReference type="ChEBI" id="CHEBI:30616"/>
    </ligand>
</feature>
<dbReference type="InterPro" id="IPR041492">
    <property type="entry name" value="HAD_2"/>
</dbReference>
<evidence type="ECO:0000256" key="7">
    <source>
        <dbReference type="ARBA" id="ARBA00022777"/>
    </source>
</evidence>
<comment type="caution">
    <text evidence="13">The sequence shown here is derived from an EMBL/GenBank/DDBJ whole genome shotgun (WGS) entry which is preliminary data.</text>
</comment>
<dbReference type="Gene3D" id="3.40.50.300">
    <property type="entry name" value="P-loop containing nucleotide triphosphate hydrolases"/>
    <property type="match status" value="1"/>
</dbReference>
<keyword evidence="7 11" id="KW-0418">Kinase</keyword>
<comment type="function">
    <text evidence="10 11">Phosphorylation of dTMP to form dTDP in both de novo and salvage pathways of dTTP synthesis.</text>
</comment>
<proteinExistence type="inferred from homology"/>
<keyword evidence="4 11" id="KW-0808">Transferase</keyword>
<dbReference type="Proteomes" id="UP000886819">
    <property type="component" value="Unassembled WGS sequence"/>
</dbReference>
<dbReference type="InterPro" id="IPR027417">
    <property type="entry name" value="P-loop_NTPase"/>
</dbReference>
<dbReference type="InterPro" id="IPR018094">
    <property type="entry name" value="Thymidylate_kinase"/>
</dbReference>
<dbReference type="InterPro" id="IPR039430">
    <property type="entry name" value="Thymidylate_kin-like_dom"/>
</dbReference>
<dbReference type="SFLD" id="SFLDS00003">
    <property type="entry name" value="Haloacid_Dehalogenase"/>
    <property type="match status" value="1"/>
</dbReference>
<evidence type="ECO:0000256" key="5">
    <source>
        <dbReference type="ARBA" id="ARBA00022727"/>
    </source>
</evidence>
<protein>
    <recommendedName>
        <fullName evidence="3 11">Thymidylate kinase</fullName>
        <ecNumber evidence="2 11">2.7.4.9</ecNumber>
    </recommendedName>
    <alternativeName>
        <fullName evidence="11">dTMP kinase</fullName>
    </alternativeName>
</protein>
<evidence type="ECO:0000256" key="8">
    <source>
        <dbReference type="ARBA" id="ARBA00022840"/>
    </source>
</evidence>
<sequence length="424" mass="45912">MRYDAVLFDLDGTLTASAPGIFGSVQHALMQLGYPPLEDSKLPGFVGPPLYESFERIAGLDASQAEQAVAAYREHYEDSGLFRATVYEGIPNLLRQLRAQGVYVALASAKPIALAHRVLEHFGLTRFFDRVIGADPGRRESDKQSLLQDALPARYERAAMVGDRRYDMEAAKALGLDAVGAAWGYGTEAELREAGADAVAHTVGEAARYLCGEDAPAPRGFFISIEGLDGCGKTTQMNAVAAHAAARGYAVVTTREPGGAPVSEEIRRLVLDPEKSMCAQTEALLYAAARAEHVRQVIRPALEKGKIVLCDRFVDSSIAYQGGGRELGMEQVMAINAMAVGGTMPDLTLLFLVDARTAFLRRSNATALDRLERAGEAFFQRVYDAYARLAQSGGERFRCIDACRDIDAVTADACAHMDRLLAQR</sequence>
<comment type="similarity">
    <text evidence="1 11">Belongs to the thymidylate kinase family.</text>
</comment>
<keyword evidence="6 11" id="KW-0547">Nucleotide-binding</keyword>
<evidence type="ECO:0000256" key="11">
    <source>
        <dbReference type="HAMAP-Rule" id="MF_00165"/>
    </source>
</evidence>
<accession>A0A9D0YWW3</accession>
<evidence type="ECO:0000256" key="9">
    <source>
        <dbReference type="ARBA" id="ARBA00048743"/>
    </source>
</evidence>
<comment type="catalytic activity">
    <reaction evidence="9 11">
        <text>dTMP + ATP = dTDP + ADP</text>
        <dbReference type="Rhea" id="RHEA:13517"/>
        <dbReference type="ChEBI" id="CHEBI:30616"/>
        <dbReference type="ChEBI" id="CHEBI:58369"/>
        <dbReference type="ChEBI" id="CHEBI:63528"/>
        <dbReference type="ChEBI" id="CHEBI:456216"/>
        <dbReference type="EC" id="2.7.4.9"/>
    </reaction>
</comment>
<dbReference type="SFLD" id="SFLDG01129">
    <property type="entry name" value="C1.5:_HAD__Beta-PGM__Phosphata"/>
    <property type="match status" value="1"/>
</dbReference>
<dbReference type="InterPro" id="IPR023198">
    <property type="entry name" value="PGP-like_dom2"/>
</dbReference>
<dbReference type="InterPro" id="IPR050155">
    <property type="entry name" value="HAD-like_hydrolase_sf"/>
</dbReference>
<dbReference type="GO" id="GO:0005829">
    <property type="term" value="C:cytosol"/>
    <property type="evidence" value="ECO:0007669"/>
    <property type="project" value="TreeGrafter"/>
</dbReference>
<evidence type="ECO:0000256" key="1">
    <source>
        <dbReference type="ARBA" id="ARBA00009776"/>
    </source>
</evidence>
<name>A0A9D0YWW3_9FIRM</name>
<reference evidence="13" key="2">
    <citation type="journal article" date="2021" name="PeerJ">
        <title>Extensive microbial diversity within the chicken gut microbiome revealed by metagenomics and culture.</title>
        <authorList>
            <person name="Gilroy R."/>
            <person name="Ravi A."/>
            <person name="Getino M."/>
            <person name="Pursley I."/>
            <person name="Horton D.L."/>
            <person name="Alikhan N.F."/>
            <person name="Baker D."/>
            <person name="Gharbi K."/>
            <person name="Hall N."/>
            <person name="Watson M."/>
            <person name="Adriaenssens E.M."/>
            <person name="Foster-Nyarko E."/>
            <person name="Jarju S."/>
            <person name="Secka A."/>
            <person name="Antonio M."/>
            <person name="Oren A."/>
            <person name="Chaudhuri R.R."/>
            <person name="La Ragione R."/>
            <person name="Hildebrand F."/>
            <person name="Pallen M.J."/>
        </authorList>
    </citation>
    <scope>NUCLEOTIDE SEQUENCE</scope>
    <source>
        <strain evidence="13">ChiHile30-977</strain>
    </source>
</reference>
<dbReference type="GO" id="GO:0006233">
    <property type="term" value="P:dTDP biosynthetic process"/>
    <property type="evidence" value="ECO:0007669"/>
    <property type="project" value="InterPro"/>
</dbReference>
<evidence type="ECO:0000313" key="13">
    <source>
        <dbReference type="EMBL" id="HIQ63219.1"/>
    </source>
</evidence>
<dbReference type="HAMAP" id="MF_00165">
    <property type="entry name" value="Thymidylate_kinase"/>
    <property type="match status" value="1"/>
</dbReference>
<dbReference type="PANTHER" id="PTHR43434:SF20">
    <property type="entry name" value="5'-NUCLEOTIDASE"/>
    <property type="match status" value="1"/>
</dbReference>
<dbReference type="NCBIfam" id="TIGR00041">
    <property type="entry name" value="DTMP_kinase"/>
    <property type="match status" value="1"/>
</dbReference>
<evidence type="ECO:0000256" key="10">
    <source>
        <dbReference type="ARBA" id="ARBA00057735"/>
    </source>
</evidence>
<keyword evidence="8 11" id="KW-0067">ATP-binding</keyword>
<dbReference type="FunFam" id="3.40.50.300:FF:000225">
    <property type="entry name" value="Thymidylate kinase"/>
    <property type="match status" value="1"/>
</dbReference>
<evidence type="ECO:0000313" key="14">
    <source>
        <dbReference type="Proteomes" id="UP000886819"/>
    </source>
</evidence>
<dbReference type="InterPro" id="IPR023214">
    <property type="entry name" value="HAD_sf"/>
</dbReference>
<evidence type="ECO:0000256" key="6">
    <source>
        <dbReference type="ARBA" id="ARBA00022741"/>
    </source>
</evidence>
<dbReference type="Gene3D" id="3.40.50.1000">
    <property type="entry name" value="HAD superfamily/HAD-like"/>
    <property type="match status" value="1"/>
</dbReference>
<dbReference type="InterPro" id="IPR036412">
    <property type="entry name" value="HAD-like_sf"/>
</dbReference>
<evidence type="ECO:0000259" key="12">
    <source>
        <dbReference type="Pfam" id="PF02223"/>
    </source>
</evidence>
<dbReference type="AlphaFoldDB" id="A0A9D0YWW3"/>
<dbReference type="Gene3D" id="1.10.150.240">
    <property type="entry name" value="Putative phosphatase, domain 2"/>
    <property type="match status" value="1"/>
</dbReference>
<gene>
    <name evidence="11" type="primary">tmk</name>
    <name evidence="13" type="ORF">IAA66_06475</name>
</gene>
<reference evidence="13" key="1">
    <citation type="submission" date="2020-10" db="EMBL/GenBank/DDBJ databases">
        <authorList>
            <person name="Gilroy R."/>
        </authorList>
    </citation>
    <scope>NUCLEOTIDE SEQUENCE</scope>
    <source>
        <strain evidence="13">ChiHile30-977</strain>
    </source>
</reference>
<dbReference type="PROSITE" id="PS01331">
    <property type="entry name" value="THYMIDYLATE_KINASE"/>
    <property type="match status" value="1"/>
</dbReference>
<dbReference type="EC" id="2.7.4.9" evidence="2 11"/>
<dbReference type="GO" id="GO:0004798">
    <property type="term" value="F:dTMP kinase activity"/>
    <property type="evidence" value="ECO:0007669"/>
    <property type="project" value="UniProtKB-UniRule"/>
</dbReference>
<dbReference type="GO" id="GO:0004713">
    <property type="term" value="F:protein tyrosine kinase activity"/>
    <property type="evidence" value="ECO:0007669"/>
    <property type="project" value="TreeGrafter"/>
</dbReference>
<organism evidence="13 14">
    <name type="scientific">Candidatus Avichristensenella intestinipullorum</name>
    <dbReference type="NCBI Taxonomy" id="2840693"/>
    <lineage>
        <taxon>Bacteria</taxon>
        <taxon>Bacillati</taxon>
        <taxon>Bacillota</taxon>
        <taxon>Clostridia</taxon>
        <taxon>Candidatus Avichristensenella</taxon>
    </lineage>
</organism>
<dbReference type="EMBL" id="DVFI01000094">
    <property type="protein sequence ID" value="HIQ63219.1"/>
    <property type="molecule type" value="Genomic_DNA"/>
</dbReference>
<dbReference type="Pfam" id="PF02223">
    <property type="entry name" value="Thymidylate_kin"/>
    <property type="match status" value="1"/>
</dbReference>
<dbReference type="SUPFAM" id="SSF56784">
    <property type="entry name" value="HAD-like"/>
    <property type="match status" value="1"/>
</dbReference>
<dbReference type="SUPFAM" id="SSF52540">
    <property type="entry name" value="P-loop containing nucleoside triphosphate hydrolases"/>
    <property type="match status" value="1"/>
</dbReference>
<dbReference type="PANTHER" id="PTHR43434">
    <property type="entry name" value="PHOSPHOGLYCOLATE PHOSPHATASE"/>
    <property type="match status" value="1"/>
</dbReference>
<evidence type="ECO:0000256" key="2">
    <source>
        <dbReference type="ARBA" id="ARBA00012980"/>
    </source>
</evidence>
<evidence type="ECO:0000256" key="3">
    <source>
        <dbReference type="ARBA" id="ARBA00017144"/>
    </source>
</evidence>
<dbReference type="GO" id="GO:0005524">
    <property type="term" value="F:ATP binding"/>
    <property type="evidence" value="ECO:0007669"/>
    <property type="project" value="UniProtKB-UniRule"/>
</dbReference>
<dbReference type="Pfam" id="PF13419">
    <property type="entry name" value="HAD_2"/>
    <property type="match status" value="1"/>
</dbReference>